<reference evidence="4 5" key="1">
    <citation type="submission" date="2023-08" db="EMBL/GenBank/DDBJ databases">
        <title>Black Yeasts Isolated from many extreme environments.</title>
        <authorList>
            <person name="Coleine C."/>
            <person name="Stajich J.E."/>
            <person name="Selbmann L."/>
        </authorList>
    </citation>
    <scope>NUCLEOTIDE SEQUENCE [LARGE SCALE GENOMIC DNA]</scope>
    <source>
        <strain evidence="4 5">CCFEE 5885</strain>
    </source>
</reference>
<evidence type="ECO:0000313" key="4">
    <source>
        <dbReference type="EMBL" id="KAK5101513.1"/>
    </source>
</evidence>
<dbReference type="Pfam" id="PF24883">
    <property type="entry name" value="NPHP3_N"/>
    <property type="match status" value="1"/>
</dbReference>
<dbReference type="Proteomes" id="UP001345013">
    <property type="component" value="Unassembled WGS sequence"/>
</dbReference>
<gene>
    <name evidence="4" type="ORF">LTR24_000569</name>
</gene>
<feature type="domain" description="Nephrocystin 3-like N-terminal" evidence="3">
    <location>
        <begin position="111"/>
        <end position="264"/>
    </location>
</feature>
<dbReference type="PANTHER" id="PTHR10039:SF5">
    <property type="entry name" value="NACHT DOMAIN-CONTAINING PROTEIN"/>
    <property type="match status" value="1"/>
</dbReference>
<feature type="region of interest" description="Disordered" evidence="2">
    <location>
        <begin position="686"/>
        <end position="741"/>
    </location>
</feature>
<dbReference type="PANTHER" id="PTHR10039">
    <property type="entry name" value="AMELOGENIN"/>
    <property type="match status" value="1"/>
</dbReference>
<proteinExistence type="predicted"/>
<evidence type="ECO:0000256" key="1">
    <source>
        <dbReference type="ARBA" id="ARBA00022737"/>
    </source>
</evidence>
<evidence type="ECO:0000256" key="2">
    <source>
        <dbReference type="SAM" id="MobiDB-lite"/>
    </source>
</evidence>
<name>A0ABR0KN85_9EURO</name>
<evidence type="ECO:0000259" key="3">
    <source>
        <dbReference type="Pfam" id="PF24883"/>
    </source>
</evidence>
<protein>
    <recommendedName>
        <fullName evidence="3">Nephrocystin 3-like N-terminal domain-containing protein</fullName>
    </recommendedName>
</protein>
<dbReference type="EMBL" id="JAVRRG010000004">
    <property type="protein sequence ID" value="KAK5101513.1"/>
    <property type="molecule type" value="Genomic_DNA"/>
</dbReference>
<accession>A0ABR0KN85</accession>
<dbReference type="SUPFAM" id="SSF52540">
    <property type="entry name" value="P-loop containing nucleoside triphosphate hydrolases"/>
    <property type="match status" value="1"/>
</dbReference>
<dbReference type="InterPro" id="IPR056884">
    <property type="entry name" value="NPHP3-like_N"/>
</dbReference>
<comment type="caution">
    <text evidence="4">The sequence shown here is derived from an EMBL/GenBank/DDBJ whole genome shotgun (WGS) entry which is preliminary data.</text>
</comment>
<feature type="compositionally biased region" description="Acidic residues" evidence="2">
    <location>
        <begin position="712"/>
        <end position="733"/>
    </location>
</feature>
<dbReference type="InterPro" id="IPR027417">
    <property type="entry name" value="P-loop_NTPase"/>
</dbReference>
<keyword evidence="5" id="KW-1185">Reference proteome</keyword>
<keyword evidence="1" id="KW-0677">Repeat</keyword>
<dbReference type="Gene3D" id="3.40.50.300">
    <property type="entry name" value="P-loop containing nucleotide triphosphate hydrolases"/>
    <property type="match status" value="1"/>
</dbReference>
<sequence length="741" mass="83732">MSDSSRTGHIYGDISAEQSRMLLGDDLSTHNNSFVFNVAGASISEVDRKAATLAALAYHDMNAKRNRLAAKLAETKAEHFEWIWDVRVPGLGNDEDIIDPTRAIWSRKDLPGFVSWLASESPIFWISGKPASGKSTLMKFISGNKRCVEILESATGRQWHRIDFFFDYRLHKHEANTVEGMFKSLLSQLIERSSAISQHIASSSFGRSLHVPYHEVSLDELRKEIGSAIASTDCHVCIFVDGLDEFEGSFRLLIGYLKSLADATPSIRMQDYNISTIRAYVKDSLSEYAHYLPEAILQRLIDRIGQDSDGVISWSRLVCGDVVKGMLACETEAELHERISTFPEELHEVYERLFQQMDPRYTPEAVLILHLVEAHLSGSVFITVLQRMLEWLVDQRLLVSYPSQYLTRRSFIARLEARLGGLIDVVPDSTIYADHDLHVQIIHKTLSSYLENSSILTANLPTEFITSYPNYVWDRLHAAFIHNSRIFDTWPSEEVLQMSFECYDIVRADDSIVDQDVSSVNGLAAKGWTRSQVSLAKECVMLFEATDIFEWDPVYSEELQKALWYSVAYSDAMCLHLLAAARLSYCCCGWVPALKPSEPKLAFLRLPAYQRAFWFSLVHKQFDEADRLLSSLDSPSELVLTLCHELYQKIQERQKAGVYVGLHSAGKIDVIEKLFQHWRPEWCEPDSNDSASDAHHSAIIEVGDTNSNSGIQEEDNDAEPSSEDDDDEDDDDGGVLCPSTP</sequence>
<organism evidence="4 5">
    <name type="scientific">Lithohypha guttulata</name>
    <dbReference type="NCBI Taxonomy" id="1690604"/>
    <lineage>
        <taxon>Eukaryota</taxon>
        <taxon>Fungi</taxon>
        <taxon>Dikarya</taxon>
        <taxon>Ascomycota</taxon>
        <taxon>Pezizomycotina</taxon>
        <taxon>Eurotiomycetes</taxon>
        <taxon>Chaetothyriomycetidae</taxon>
        <taxon>Chaetothyriales</taxon>
        <taxon>Trichomeriaceae</taxon>
        <taxon>Lithohypha</taxon>
    </lineage>
</organism>
<evidence type="ECO:0000313" key="5">
    <source>
        <dbReference type="Proteomes" id="UP001345013"/>
    </source>
</evidence>